<dbReference type="EMBL" id="MK798156">
    <property type="protein sequence ID" value="QEO73327.1"/>
    <property type="molecule type" value="Genomic_DNA"/>
</dbReference>
<accession>A0A6M2Z7K5</accession>
<evidence type="ECO:0000313" key="2">
    <source>
        <dbReference type="EMBL" id="QEO73327.1"/>
    </source>
</evidence>
<evidence type="ECO:0000256" key="1">
    <source>
        <dbReference type="SAM" id="MobiDB-lite"/>
    </source>
</evidence>
<proteinExistence type="predicted"/>
<dbReference type="Pfam" id="PF18555">
    <property type="entry name" value="MobL"/>
    <property type="match status" value="1"/>
</dbReference>
<feature type="compositionally biased region" description="Polar residues" evidence="1">
    <location>
        <begin position="366"/>
        <end position="385"/>
    </location>
</feature>
<dbReference type="AlphaFoldDB" id="A0A6M2Z7K5"/>
<evidence type="ECO:0008006" key="3">
    <source>
        <dbReference type="Google" id="ProtNLM"/>
    </source>
</evidence>
<dbReference type="RefSeq" id="WP_181711024.1">
    <property type="nucleotide sequence ID" value="NZ_MK798156.1"/>
</dbReference>
<dbReference type="NCBIfam" id="NF041498">
    <property type="entry name" value="MobP2"/>
    <property type="match status" value="1"/>
</dbReference>
<keyword evidence="2" id="KW-0614">Plasmid</keyword>
<geneLocation type="plasmid" evidence="2">
    <name>pfas4-2</name>
</geneLocation>
<sequence length="438" mass="52704">MKPAVILKSDFVVSTDKNYSNYVNYIDREGAKNRDKEVQDYKWEDASYEKYLEYMNRSTAKYSNEKEKGEGLFTEDKDLLSKNERRDIKKMFQESQQKGTVLWRDVYSFDNEWLDKNGFMNDGLLDEKSIKDATRRSMSECFNREDLKDTGYWVGEIHYNTDNIHVHVASTETENTRPMMENIIKKKNSEGEYEEMIVIEPRGKRKPSTEDSMKSSFINHLANRNNTLERLSTLRYELHHSMRIDEKSIKQKKRLEEIKEELPEDRRHWAYNHSNMKHLKQPINEYTHQYMNMYYKKEFDEYKELLKKDSEMNKALYGVGDKNKNRYQDTYENKMNELNSKMGNALLKSLKEKEKYSYQSSRVFEPTSQCNQKKSVQKNNYQQSNSKVKFKIHPNDRLTKHDLYAIQRAFKNHRKDQELETQHNQLQRRIENENQNEL</sequence>
<dbReference type="InterPro" id="IPR048101">
    <property type="entry name" value="MobP2"/>
</dbReference>
<organism evidence="2">
    <name type="scientific">Enterococcus hirae</name>
    <dbReference type="NCBI Taxonomy" id="1354"/>
    <lineage>
        <taxon>Bacteria</taxon>
        <taxon>Bacillati</taxon>
        <taxon>Bacillota</taxon>
        <taxon>Bacilli</taxon>
        <taxon>Lactobacillales</taxon>
        <taxon>Enterococcaceae</taxon>
        <taxon>Enterococcus</taxon>
    </lineage>
</organism>
<reference evidence="2" key="1">
    <citation type="submission" date="2019-04" db="EMBL/GenBank/DDBJ databases">
        <title>Coexistence of cfr and poxtA in Enterococcus hirae Isolated from swine.</title>
        <authorList>
            <person name="Li D."/>
            <person name="Du X.-D."/>
        </authorList>
    </citation>
    <scope>NUCLEOTIDE SEQUENCE</scope>
    <source>
        <strain evidence="2">Fas4</strain>
        <plasmid evidence="2">pfas4-2</plasmid>
    </source>
</reference>
<name>A0A6M2Z7K5_ENTHR</name>
<feature type="region of interest" description="Disordered" evidence="1">
    <location>
        <begin position="363"/>
        <end position="385"/>
    </location>
</feature>
<dbReference type="InterPro" id="IPR041073">
    <property type="entry name" value="MobL"/>
</dbReference>
<protein>
    <recommendedName>
        <fullName evidence="3">Relaxase</fullName>
    </recommendedName>
</protein>